<keyword evidence="5 6" id="KW-0472">Membrane</keyword>
<evidence type="ECO:0000256" key="6">
    <source>
        <dbReference type="SAM" id="Phobius"/>
    </source>
</evidence>
<dbReference type="PANTHER" id="PTHR30238:SF4">
    <property type="entry name" value="SLL1022 PROTEIN"/>
    <property type="match status" value="1"/>
</dbReference>
<protein>
    <submittedName>
        <fullName evidence="7">Tellurium resistance protein TerC</fullName>
    </submittedName>
</protein>
<dbReference type="EMBL" id="JAJKFW010000021">
    <property type="protein sequence ID" value="MCC9642494.1"/>
    <property type="molecule type" value="Genomic_DNA"/>
</dbReference>
<reference evidence="7" key="1">
    <citation type="submission" date="2021-11" db="EMBL/GenBank/DDBJ databases">
        <title>Genome sequence.</title>
        <authorList>
            <person name="Sun Q."/>
        </authorList>
    </citation>
    <scope>NUCLEOTIDE SEQUENCE</scope>
    <source>
        <strain evidence="7">JC740</strain>
    </source>
</reference>
<evidence type="ECO:0000256" key="1">
    <source>
        <dbReference type="ARBA" id="ARBA00004141"/>
    </source>
</evidence>
<gene>
    <name evidence="7" type="ORF">LOC71_09425</name>
</gene>
<dbReference type="RefSeq" id="WP_230273315.1">
    <property type="nucleotide sequence ID" value="NZ_JAJKFW010000021.1"/>
</dbReference>
<sequence length="268" mass="29513">MAELFSISGLFTLGMLVLLQAVLGFDNLLYISIESKRVEQDKQSMVRKLGIGLAVILRIVLLFIVVKVIALLEEPFVEFHNGYIDGAISGHSLIVLFGGAFILWTALKEIYHLLAEPELGHSEDTPKASVGKTIGLIVLMNLVFSFDSILSAMALTKNFWIMATAIVISGALMIFLADKVSEFLKKNRMYEVLGLFVLFIVGVMLVSEGGHLAHVSLFGHEVHPMAKSTFYFVLAILIVVDVVQGRYQKNLLARQEAAKTMRAAEAKA</sequence>
<keyword evidence="3 6" id="KW-0812">Transmembrane</keyword>
<comment type="subcellular location">
    <subcellularLocation>
        <location evidence="1">Membrane</location>
        <topology evidence="1">Multi-pass membrane protein</topology>
    </subcellularLocation>
</comment>
<dbReference type="PANTHER" id="PTHR30238">
    <property type="entry name" value="MEMBRANE BOUND PREDICTED REDOX MODULATOR"/>
    <property type="match status" value="1"/>
</dbReference>
<evidence type="ECO:0000313" key="8">
    <source>
        <dbReference type="Proteomes" id="UP001430306"/>
    </source>
</evidence>
<feature type="transmembrane region" description="Helical" evidence="6">
    <location>
        <begin position="51"/>
        <end position="72"/>
    </location>
</feature>
<evidence type="ECO:0000256" key="3">
    <source>
        <dbReference type="ARBA" id="ARBA00022692"/>
    </source>
</evidence>
<feature type="transmembrane region" description="Helical" evidence="6">
    <location>
        <begin position="189"/>
        <end position="209"/>
    </location>
</feature>
<proteinExistence type="inferred from homology"/>
<feature type="transmembrane region" description="Helical" evidence="6">
    <location>
        <begin position="134"/>
        <end position="153"/>
    </location>
</feature>
<evidence type="ECO:0000313" key="7">
    <source>
        <dbReference type="EMBL" id="MCC9642494.1"/>
    </source>
</evidence>
<feature type="transmembrane region" description="Helical" evidence="6">
    <location>
        <begin position="159"/>
        <end position="177"/>
    </location>
</feature>
<comment type="similarity">
    <text evidence="2">Belongs to the TerC family.</text>
</comment>
<dbReference type="Pfam" id="PF03741">
    <property type="entry name" value="TerC"/>
    <property type="match status" value="1"/>
</dbReference>
<keyword evidence="8" id="KW-1185">Reference proteome</keyword>
<feature type="transmembrane region" description="Helical" evidence="6">
    <location>
        <begin position="229"/>
        <end position="247"/>
    </location>
</feature>
<dbReference type="InterPro" id="IPR005496">
    <property type="entry name" value="Integral_membrane_TerC"/>
</dbReference>
<feature type="transmembrane region" description="Helical" evidence="6">
    <location>
        <begin position="92"/>
        <end position="114"/>
    </location>
</feature>
<comment type="caution">
    <text evidence="7">The sequence shown here is derived from an EMBL/GenBank/DDBJ whole genome shotgun (WGS) entry which is preliminary data.</text>
</comment>
<name>A0ABS8NG16_9BACT</name>
<evidence type="ECO:0000256" key="5">
    <source>
        <dbReference type="ARBA" id="ARBA00023136"/>
    </source>
</evidence>
<accession>A0ABS8NG16</accession>
<keyword evidence="4 6" id="KW-1133">Transmembrane helix</keyword>
<feature type="transmembrane region" description="Helical" evidence="6">
    <location>
        <begin position="6"/>
        <end position="30"/>
    </location>
</feature>
<evidence type="ECO:0000256" key="4">
    <source>
        <dbReference type="ARBA" id="ARBA00022989"/>
    </source>
</evidence>
<evidence type="ECO:0000256" key="2">
    <source>
        <dbReference type="ARBA" id="ARBA00007511"/>
    </source>
</evidence>
<dbReference type="Proteomes" id="UP001430306">
    <property type="component" value="Unassembled WGS sequence"/>
</dbReference>
<organism evidence="7 8">
    <name type="scientific">Rhodopirellula halodulae</name>
    <dbReference type="NCBI Taxonomy" id="2894198"/>
    <lineage>
        <taxon>Bacteria</taxon>
        <taxon>Pseudomonadati</taxon>
        <taxon>Planctomycetota</taxon>
        <taxon>Planctomycetia</taxon>
        <taxon>Pirellulales</taxon>
        <taxon>Pirellulaceae</taxon>
        <taxon>Rhodopirellula</taxon>
    </lineage>
</organism>